<name>A0AAN6TV76_9PEZI</name>
<dbReference type="Proteomes" id="UP001302602">
    <property type="component" value="Unassembled WGS sequence"/>
</dbReference>
<dbReference type="GeneID" id="87822607"/>
<evidence type="ECO:0000313" key="2">
    <source>
        <dbReference type="EMBL" id="KAK4121365.1"/>
    </source>
</evidence>
<evidence type="ECO:0000313" key="3">
    <source>
        <dbReference type="Proteomes" id="UP001302602"/>
    </source>
</evidence>
<gene>
    <name evidence="2" type="ORF">N657DRAFT_126940</name>
</gene>
<keyword evidence="3" id="KW-1185">Reference proteome</keyword>
<dbReference type="AlphaFoldDB" id="A0AAN6TV76"/>
<evidence type="ECO:0000256" key="1">
    <source>
        <dbReference type="SAM" id="MobiDB-lite"/>
    </source>
</evidence>
<reference evidence="2" key="2">
    <citation type="submission" date="2023-05" db="EMBL/GenBank/DDBJ databases">
        <authorList>
            <consortium name="Lawrence Berkeley National Laboratory"/>
            <person name="Steindorff A."/>
            <person name="Hensen N."/>
            <person name="Bonometti L."/>
            <person name="Westerberg I."/>
            <person name="Brannstrom I.O."/>
            <person name="Guillou S."/>
            <person name="Cros-Aarteil S."/>
            <person name="Calhoun S."/>
            <person name="Haridas S."/>
            <person name="Kuo A."/>
            <person name="Mondo S."/>
            <person name="Pangilinan J."/>
            <person name="Riley R."/>
            <person name="Labutti K."/>
            <person name="Andreopoulos B."/>
            <person name="Lipzen A."/>
            <person name="Chen C."/>
            <person name="Yanf M."/>
            <person name="Daum C."/>
            <person name="Ng V."/>
            <person name="Clum A."/>
            <person name="Ohm R."/>
            <person name="Martin F."/>
            <person name="Silar P."/>
            <person name="Natvig D."/>
            <person name="Lalanne C."/>
            <person name="Gautier V."/>
            <person name="Ament-Velasquez S.L."/>
            <person name="Kruys A."/>
            <person name="Hutchinson M.I."/>
            <person name="Powell A.J."/>
            <person name="Barry K."/>
            <person name="Miller A.N."/>
            <person name="Grigoriev I.V."/>
            <person name="Debuchy R."/>
            <person name="Gladieux P."/>
            <person name="Thoren M.H."/>
            <person name="Johannesson H."/>
        </authorList>
    </citation>
    <scope>NUCLEOTIDE SEQUENCE</scope>
    <source>
        <strain evidence="2">CBS 731.68</strain>
    </source>
</reference>
<dbReference type="EMBL" id="MU853234">
    <property type="protein sequence ID" value="KAK4121365.1"/>
    <property type="molecule type" value="Genomic_DNA"/>
</dbReference>
<accession>A0AAN6TV76</accession>
<organism evidence="2 3">
    <name type="scientific">Parathielavia appendiculata</name>
    <dbReference type="NCBI Taxonomy" id="2587402"/>
    <lineage>
        <taxon>Eukaryota</taxon>
        <taxon>Fungi</taxon>
        <taxon>Dikarya</taxon>
        <taxon>Ascomycota</taxon>
        <taxon>Pezizomycotina</taxon>
        <taxon>Sordariomycetes</taxon>
        <taxon>Sordariomycetidae</taxon>
        <taxon>Sordariales</taxon>
        <taxon>Chaetomiaceae</taxon>
        <taxon>Parathielavia</taxon>
    </lineage>
</organism>
<comment type="caution">
    <text evidence="2">The sequence shown here is derived from an EMBL/GenBank/DDBJ whole genome shotgun (WGS) entry which is preliminary data.</text>
</comment>
<proteinExistence type="predicted"/>
<sequence>MAFSTHPCTPALQKSTFGPSTCNGRPGPPRRNNDLRPRLVFTSCRCHWPSRPWERCVLFKLFWKRKSATGIESHRERHPTSRNNSTHPDFKLNRRGGVDCSPLGNACQIDSTSSYSIVEPVPRFPSPCSMITPIRIVRRVSPPRLAPSDESPSSSVRNTLRKRPVFGRISIRLGATTRGGTRYLLPTLLSYQPSIRVPGSTALATF</sequence>
<protein>
    <submittedName>
        <fullName evidence="2">Uncharacterized protein</fullName>
    </submittedName>
</protein>
<dbReference type="RefSeq" id="XP_062645136.1">
    <property type="nucleotide sequence ID" value="XM_062785841.1"/>
</dbReference>
<feature type="region of interest" description="Disordered" evidence="1">
    <location>
        <begin position="70"/>
        <end position="92"/>
    </location>
</feature>
<reference evidence="2" key="1">
    <citation type="journal article" date="2023" name="Mol. Phylogenet. Evol.">
        <title>Genome-scale phylogeny and comparative genomics of the fungal order Sordariales.</title>
        <authorList>
            <person name="Hensen N."/>
            <person name="Bonometti L."/>
            <person name="Westerberg I."/>
            <person name="Brannstrom I.O."/>
            <person name="Guillou S."/>
            <person name="Cros-Aarteil S."/>
            <person name="Calhoun S."/>
            <person name="Haridas S."/>
            <person name="Kuo A."/>
            <person name="Mondo S."/>
            <person name="Pangilinan J."/>
            <person name="Riley R."/>
            <person name="LaButti K."/>
            <person name="Andreopoulos B."/>
            <person name="Lipzen A."/>
            <person name="Chen C."/>
            <person name="Yan M."/>
            <person name="Daum C."/>
            <person name="Ng V."/>
            <person name="Clum A."/>
            <person name="Steindorff A."/>
            <person name="Ohm R.A."/>
            <person name="Martin F."/>
            <person name="Silar P."/>
            <person name="Natvig D.O."/>
            <person name="Lalanne C."/>
            <person name="Gautier V."/>
            <person name="Ament-Velasquez S.L."/>
            <person name="Kruys A."/>
            <person name="Hutchinson M.I."/>
            <person name="Powell A.J."/>
            <person name="Barry K."/>
            <person name="Miller A.N."/>
            <person name="Grigoriev I.V."/>
            <person name="Debuchy R."/>
            <person name="Gladieux P."/>
            <person name="Hiltunen Thoren M."/>
            <person name="Johannesson H."/>
        </authorList>
    </citation>
    <scope>NUCLEOTIDE SEQUENCE</scope>
    <source>
        <strain evidence="2">CBS 731.68</strain>
    </source>
</reference>